<gene>
    <name evidence="1" type="ORF">HGMM_F07C06C02</name>
</gene>
<accession>H5SBE4</accession>
<proteinExistence type="predicted"/>
<dbReference type="AlphaFoldDB" id="H5SBE4"/>
<reference evidence="1" key="2">
    <citation type="journal article" date="2012" name="PLoS ONE">
        <title>A Deeply Branching Thermophilic Bacterium with an Ancient Acetyl-CoA Pathway Dominates a Subsurface Ecosystem.</title>
        <authorList>
            <person name="Takami H."/>
            <person name="Noguchi H."/>
            <person name="Takaki Y."/>
            <person name="Uchiyama I."/>
            <person name="Toyoda A."/>
            <person name="Nishi S."/>
            <person name="Chee G.-J."/>
            <person name="Arai W."/>
            <person name="Nunoura T."/>
            <person name="Itoh T."/>
            <person name="Hattori M."/>
            <person name="Takai K."/>
        </authorList>
    </citation>
    <scope>NUCLEOTIDE SEQUENCE</scope>
</reference>
<sequence>MPSPLSSLLPLADSLPAEEGARDCALTSLVRRLANAASLPPEAAALTLRLARSDLLNLYSGFALGAFASVLTRFRPRRFPPVAQARLHDRLRTLLTLPPARAEALSWLGAALQGELTALLRERLSQARSLPRRLAAGALGVVNLLPAESDRTPEYEFALALLRLLLESADFTLPDPEFTALLAAVEDWVGAFPYFPEGRLRDLFLALHGLELTPPQRQALRERLLAWRDLERYPPYRSFPNRRAYLRSLRRALGWSGPLASLTEWAGRVLNPGPVHPEPPDEETARRHRSLRLSTLIPGLALLARQDESAFPPLFEAFTELLRQYLLSLQLGGSVECEWALLDLLPAALAHPCWLERLAQTLETFRFYRLSENAPRELAERAPRLTPSALATLLDLRRRFPKHEWILQTLEGCAAPDPFADLERADRPRWRLTRSDAGLTPAAQDSLQERLASSLDPEPVEAALRLLSHPDPSRAPLADALALTLTRRLQEGMPLPAEWVAELARNDEALRRVLLRLSASLSAEAAPLPHDFLRHLSDALYALPALPPNKLTAACLCDPQNPLQSGLPLAQRLDEAAGLLLGRGDEAEILARLQRLLPPDPPDLALMAQLERRQDAPALRIAAAHPRLLPILVEAWPSGSQTRAGAPRRLALARALTFAAPQHVLPLLRELFYLAVELCTVWSEAGGMPRHFPEFFWEANPLAQQVLKTVVQLEPVCPQAVNLLEEIILAHYNVPEGGFNGPTFSPGVIEREILPLMVNRFVSPQAIPALVHLLQRDYPPEQRREQTISKCALQWLTNVSTLTPDQQATLWQHGYASPDLLTRALALLALGRQRPLTEQTWQTVRRLLRSSSLTLYNQRQREIARLKRQGADFFFGVPGQVFLLKGVAVALAAEWRQDPNLLTPAQRADLQDSLRQAASSFQRTLEARLTTGSHAGFGQEHSPLRALALSLCDAVHRSPDDDPDWLLHPADLAYLTSVVSERIFL</sequence>
<organism evidence="1">
    <name type="scientific">uncultured Chloroflexota bacterium</name>
    <dbReference type="NCBI Taxonomy" id="166587"/>
    <lineage>
        <taxon>Bacteria</taxon>
        <taxon>Bacillati</taxon>
        <taxon>Chloroflexota</taxon>
        <taxon>environmental samples</taxon>
    </lineage>
</organism>
<dbReference type="InterPro" id="IPR000225">
    <property type="entry name" value="Armadillo"/>
</dbReference>
<dbReference type="PROSITE" id="PS50176">
    <property type="entry name" value="ARM_REPEAT"/>
    <property type="match status" value="1"/>
</dbReference>
<name>H5SBE4_9CHLR</name>
<protein>
    <submittedName>
        <fullName evidence="1">Uncharacterized protein</fullName>
    </submittedName>
</protein>
<evidence type="ECO:0000313" key="1">
    <source>
        <dbReference type="EMBL" id="BAL53480.1"/>
    </source>
</evidence>
<reference evidence="1" key="1">
    <citation type="journal article" date="2005" name="Environ. Microbiol.">
        <title>Genetic and functional properties of uncultivated thermophilic crenarchaeotes from a subsurface gold mine as revealed by analysis of genome fragments.</title>
        <authorList>
            <person name="Nunoura T."/>
            <person name="Hirayama H."/>
            <person name="Takami H."/>
            <person name="Oida H."/>
            <person name="Nishi S."/>
            <person name="Shimamura S."/>
            <person name="Suzuki Y."/>
            <person name="Inagaki F."/>
            <person name="Takai K."/>
            <person name="Nealson K.H."/>
            <person name="Horikoshi K."/>
        </authorList>
    </citation>
    <scope>NUCLEOTIDE SEQUENCE</scope>
</reference>
<dbReference type="EMBL" id="AP011659">
    <property type="protein sequence ID" value="BAL53480.1"/>
    <property type="molecule type" value="Genomic_DNA"/>
</dbReference>